<dbReference type="Gene3D" id="3.40.30.10">
    <property type="entry name" value="Glutaredoxin"/>
    <property type="match status" value="1"/>
</dbReference>
<sequence length="249" mass="28432">MRSITTVILLTSMFLSYGQSVIGTSYADKKSFTKTAIKHLKKYAIRSNVAYMDEDYEQAKFLYDSLVQHCLTGTYLENFKLNTIGKGKLFTEDIDIPMILTTNTTWCVLDPTKGEIPALNDVAHTNKKKLKVIALYWGRKEKVEEIAEHYDENIIVVYVDERDNRNASLVEAIKHTLGNPVTLFIDKDKKVVSIKRNSEEVKTSFSDDDEKAYMKYHQWYTDNVGALFSAEGKSTVKSDAVVEVNEEKK</sequence>
<protein>
    <submittedName>
        <fullName evidence="1">Uncharacterized protein</fullName>
    </submittedName>
</protein>
<keyword evidence="2" id="KW-1185">Reference proteome</keyword>
<accession>A0ABW3D090</accession>
<evidence type="ECO:0000313" key="1">
    <source>
        <dbReference type="EMBL" id="MFD0862366.1"/>
    </source>
</evidence>
<gene>
    <name evidence="1" type="ORF">ACFQ1M_09095</name>
</gene>
<organism evidence="1 2">
    <name type="scientific">Sungkyunkwania multivorans</name>
    <dbReference type="NCBI Taxonomy" id="1173618"/>
    <lineage>
        <taxon>Bacteria</taxon>
        <taxon>Pseudomonadati</taxon>
        <taxon>Bacteroidota</taxon>
        <taxon>Flavobacteriia</taxon>
        <taxon>Flavobacteriales</taxon>
        <taxon>Flavobacteriaceae</taxon>
        <taxon>Sungkyunkwania</taxon>
    </lineage>
</organism>
<dbReference type="SUPFAM" id="SSF52833">
    <property type="entry name" value="Thioredoxin-like"/>
    <property type="match status" value="1"/>
</dbReference>
<dbReference type="RefSeq" id="WP_386407216.1">
    <property type="nucleotide sequence ID" value="NZ_JBHTJH010000005.1"/>
</dbReference>
<dbReference type="EMBL" id="JBHTJH010000005">
    <property type="protein sequence ID" value="MFD0862366.1"/>
    <property type="molecule type" value="Genomic_DNA"/>
</dbReference>
<proteinExistence type="predicted"/>
<reference evidence="2" key="1">
    <citation type="journal article" date="2019" name="Int. J. Syst. Evol. Microbiol.">
        <title>The Global Catalogue of Microorganisms (GCM) 10K type strain sequencing project: providing services to taxonomists for standard genome sequencing and annotation.</title>
        <authorList>
            <consortium name="The Broad Institute Genomics Platform"/>
            <consortium name="The Broad Institute Genome Sequencing Center for Infectious Disease"/>
            <person name="Wu L."/>
            <person name="Ma J."/>
        </authorList>
    </citation>
    <scope>NUCLEOTIDE SEQUENCE [LARGE SCALE GENOMIC DNA]</scope>
    <source>
        <strain evidence="2">CCUG 62952</strain>
    </source>
</reference>
<name>A0ABW3D090_9FLAO</name>
<dbReference type="InterPro" id="IPR036249">
    <property type="entry name" value="Thioredoxin-like_sf"/>
</dbReference>
<comment type="caution">
    <text evidence="1">The sequence shown here is derived from an EMBL/GenBank/DDBJ whole genome shotgun (WGS) entry which is preliminary data.</text>
</comment>
<evidence type="ECO:0000313" key="2">
    <source>
        <dbReference type="Proteomes" id="UP001596978"/>
    </source>
</evidence>
<dbReference type="Proteomes" id="UP001596978">
    <property type="component" value="Unassembled WGS sequence"/>
</dbReference>